<reference evidence="17 18" key="1">
    <citation type="journal article" date="2019" name="Genome Biol. Evol.">
        <title>Whole-Genome Sequencing of the Giant Devil Catfish, Bagarius yarrelli.</title>
        <authorList>
            <person name="Jiang W."/>
            <person name="Lv Y."/>
            <person name="Cheng L."/>
            <person name="Yang K."/>
            <person name="Chao B."/>
            <person name="Wang X."/>
            <person name="Li Y."/>
            <person name="Pan X."/>
            <person name="You X."/>
            <person name="Zhang Y."/>
            <person name="Yang J."/>
            <person name="Li J."/>
            <person name="Zhang X."/>
            <person name="Liu S."/>
            <person name="Sun C."/>
            <person name="Yang J."/>
            <person name="Shi Q."/>
        </authorList>
    </citation>
    <scope>NUCLEOTIDE SEQUENCE [LARGE SCALE GENOMIC DNA]</scope>
    <source>
        <strain evidence="17">JWS20170419001</strain>
        <tissue evidence="17">Muscle</tissue>
    </source>
</reference>
<proteinExistence type="inferred from homology"/>
<evidence type="ECO:0000256" key="4">
    <source>
        <dbReference type="ARBA" id="ARBA00008606"/>
    </source>
</evidence>
<comment type="subunit">
    <text evidence="5">Complex I is composed of 45 different subunits. This a component of the hydrophobic protein fraction.</text>
</comment>
<dbReference type="Gene3D" id="3.40.50.300">
    <property type="entry name" value="P-loop containing nucleotide triphosphate hydrolases"/>
    <property type="match status" value="1"/>
</dbReference>
<evidence type="ECO:0000313" key="18">
    <source>
        <dbReference type="Proteomes" id="UP000319801"/>
    </source>
</evidence>
<dbReference type="InterPro" id="IPR031314">
    <property type="entry name" value="DNK_dom"/>
</dbReference>
<dbReference type="SUPFAM" id="SSF52540">
    <property type="entry name" value="P-loop containing nucleoside triphosphate hydrolases"/>
    <property type="match status" value="1"/>
</dbReference>
<comment type="similarity">
    <text evidence="4 15">Belongs to the complex I NDUFA10 subunit family.</text>
</comment>
<evidence type="ECO:0000256" key="15">
    <source>
        <dbReference type="PIRNR" id="PIRNR000543"/>
    </source>
</evidence>
<dbReference type="InterPro" id="IPR027417">
    <property type="entry name" value="P-loop_NTPase"/>
</dbReference>
<evidence type="ECO:0000256" key="7">
    <source>
        <dbReference type="ARBA" id="ARBA00022448"/>
    </source>
</evidence>
<evidence type="ECO:0000256" key="1">
    <source>
        <dbReference type="ARBA" id="ARBA00001974"/>
    </source>
</evidence>
<evidence type="ECO:0000256" key="3">
    <source>
        <dbReference type="ARBA" id="ARBA00004305"/>
    </source>
</evidence>
<dbReference type="FunFam" id="3.40.50.300:FF:000837">
    <property type="entry name" value="NADH dehydrogenase [ubiquinone] 1 alpha subcomplex subunit 10, mitochondrial"/>
    <property type="match status" value="1"/>
</dbReference>
<sequence length="355" mass="40684">MALRVFRLFMPSTTAALKTVTFSQTAGIHTCPVRRLRYGWWAYALGERTTPRLKENSKIFCIDGNIASGKGALAQKLADLLGMLYMPEPDVNYVDKMTKEKVPLDSTYNGNCSLEKFYLDPKAGDGNSYRLQSWMYLMRLLQYSDAVEHLLTTGQGVILERSPFSDVVFLEAMLSQGYIRKQCVDHYNEIKDISLCEFWAPHLVIYLDSPAEEVQKKLKASGKPYLQNVSLSYLKSIENAYKKTFLPKISKDAEVLSYDSTQAQDIERVAEDIEYLKFDKGPWLEQDDVTFHHMRILVEDKQRVANMTCIPRYIPEITIGAHEFDKAYYSFRSLPGKSYAEGYNEDVGDKGIWLK</sequence>
<comment type="subcellular location">
    <subcellularLocation>
        <location evidence="3 15">Mitochondrion matrix</location>
    </subcellularLocation>
</comment>
<dbReference type="PIRSF" id="PIRSF000543">
    <property type="entry name" value="NADH_UQ_42KD"/>
    <property type="match status" value="1"/>
</dbReference>
<dbReference type="EMBL" id="VCAZ01000047">
    <property type="protein sequence ID" value="TSM60561.1"/>
    <property type="molecule type" value="Genomic_DNA"/>
</dbReference>
<gene>
    <name evidence="17" type="ORF">Baya_8633</name>
</gene>
<evidence type="ECO:0000256" key="13">
    <source>
        <dbReference type="ARBA" id="ARBA00022982"/>
    </source>
</evidence>
<dbReference type="InterPro" id="IPR050566">
    <property type="entry name" value="Deoxyribonucleoside_kinase"/>
</dbReference>
<keyword evidence="7 15" id="KW-0813">Transport</keyword>
<comment type="function">
    <text evidence="2 15">Accessory subunit of the mitochondrial membrane respiratory chain NADH dehydrogenase (Complex I), that is believed not to be involved in catalysis. Complex I functions in the transfer of electrons from NADH to the respiratory chain. The immediate electron acceptor for the enzyme is believed to be ubiquinone.</text>
</comment>
<evidence type="ECO:0000256" key="14">
    <source>
        <dbReference type="ARBA" id="ARBA00023128"/>
    </source>
</evidence>
<keyword evidence="8" id="KW-0597">Phosphoprotein</keyword>
<evidence type="ECO:0000256" key="5">
    <source>
        <dbReference type="ARBA" id="ARBA00011514"/>
    </source>
</evidence>
<dbReference type="GO" id="GO:0006120">
    <property type="term" value="P:mitochondrial electron transport, NADH to ubiquinone"/>
    <property type="evidence" value="ECO:0007669"/>
    <property type="project" value="InterPro"/>
</dbReference>
<feature type="domain" description="Deoxynucleoside kinase" evidence="16">
    <location>
        <begin position="60"/>
        <end position="272"/>
    </location>
</feature>
<dbReference type="PANTHER" id="PTHR10513">
    <property type="entry name" value="DEOXYNUCLEOSIDE KINASE"/>
    <property type="match status" value="1"/>
</dbReference>
<accession>A0A556U4H8</accession>
<keyword evidence="9 15" id="KW-0285">Flavoprotein</keyword>
<dbReference type="GO" id="GO:0005759">
    <property type="term" value="C:mitochondrial matrix"/>
    <property type="evidence" value="ECO:0007669"/>
    <property type="project" value="UniProtKB-SubCell"/>
</dbReference>
<keyword evidence="14 15" id="KW-0496">Mitochondrion</keyword>
<dbReference type="Pfam" id="PF01712">
    <property type="entry name" value="dNK"/>
    <property type="match status" value="1"/>
</dbReference>
<keyword evidence="13 15" id="KW-0249">Electron transport</keyword>
<name>A0A556U4H8_BAGYA</name>
<evidence type="ECO:0000256" key="12">
    <source>
        <dbReference type="ARBA" id="ARBA00022946"/>
    </source>
</evidence>
<organism evidence="17 18">
    <name type="scientific">Bagarius yarrelli</name>
    <name type="common">Goonch</name>
    <name type="synonym">Bagrus yarrelli</name>
    <dbReference type="NCBI Taxonomy" id="175774"/>
    <lineage>
        <taxon>Eukaryota</taxon>
        <taxon>Metazoa</taxon>
        <taxon>Chordata</taxon>
        <taxon>Craniata</taxon>
        <taxon>Vertebrata</taxon>
        <taxon>Euteleostomi</taxon>
        <taxon>Actinopterygii</taxon>
        <taxon>Neopterygii</taxon>
        <taxon>Teleostei</taxon>
        <taxon>Ostariophysi</taxon>
        <taxon>Siluriformes</taxon>
        <taxon>Sisoridae</taxon>
        <taxon>Sisorinae</taxon>
        <taxon>Bagarius</taxon>
    </lineage>
</organism>
<evidence type="ECO:0000256" key="8">
    <source>
        <dbReference type="ARBA" id="ARBA00022553"/>
    </source>
</evidence>
<keyword evidence="18" id="KW-1185">Reference proteome</keyword>
<evidence type="ECO:0000259" key="16">
    <source>
        <dbReference type="Pfam" id="PF01712"/>
    </source>
</evidence>
<dbReference type="PANTHER" id="PTHR10513:SF15">
    <property type="entry name" value="NADH DEHYDROGENASE [UBIQUINONE] 1 ALPHA SUBCOMPLEX SUBUNIT 10, MITOCHONDRIAL"/>
    <property type="match status" value="1"/>
</dbReference>
<evidence type="ECO:0000256" key="11">
    <source>
        <dbReference type="ARBA" id="ARBA00022827"/>
    </source>
</evidence>
<evidence type="ECO:0000256" key="10">
    <source>
        <dbReference type="ARBA" id="ARBA00022660"/>
    </source>
</evidence>
<dbReference type="Proteomes" id="UP000319801">
    <property type="component" value="Unassembled WGS sequence"/>
</dbReference>
<keyword evidence="12" id="KW-0809">Transit peptide</keyword>
<dbReference type="OrthoDB" id="17400at2759"/>
<dbReference type="InterPro" id="IPR015828">
    <property type="entry name" value="NDUFA10"/>
</dbReference>
<keyword evidence="17" id="KW-0830">Ubiquinone</keyword>
<comment type="caution">
    <text evidence="17">The sequence shown here is derived from an EMBL/GenBank/DDBJ whole genome shotgun (WGS) entry which is preliminary data.</text>
</comment>
<keyword evidence="10 15" id="KW-0679">Respiratory chain</keyword>
<protein>
    <recommendedName>
        <fullName evidence="6 15">NADH dehydrogenase [ubiquinone] 1 alpha subcomplex subunit 10, mitochondrial</fullName>
    </recommendedName>
</protein>
<evidence type="ECO:0000256" key="2">
    <source>
        <dbReference type="ARBA" id="ARBA00003195"/>
    </source>
</evidence>
<evidence type="ECO:0000256" key="6">
    <source>
        <dbReference type="ARBA" id="ARBA00017279"/>
    </source>
</evidence>
<keyword evidence="11 15" id="KW-0274">FAD</keyword>
<comment type="cofactor">
    <cofactor evidence="1 15">
        <name>FAD</name>
        <dbReference type="ChEBI" id="CHEBI:57692"/>
    </cofactor>
</comment>
<dbReference type="CDD" id="cd02030">
    <property type="entry name" value="NDUO42"/>
    <property type="match status" value="1"/>
</dbReference>
<evidence type="ECO:0000256" key="9">
    <source>
        <dbReference type="ARBA" id="ARBA00022630"/>
    </source>
</evidence>
<evidence type="ECO:0000313" key="17">
    <source>
        <dbReference type="EMBL" id="TSM60561.1"/>
    </source>
</evidence>
<dbReference type="AlphaFoldDB" id="A0A556U4H8"/>